<dbReference type="SUPFAM" id="SSF53822">
    <property type="entry name" value="Periplasmic binding protein-like I"/>
    <property type="match status" value="1"/>
</dbReference>
<dbReference type="PANTHER" id="PTHR46847:SF1">
    <property type="entry name" value="D-ALLOSE-BINDING PERIPLASMIC PROTEIN-RELATED"/>
    <property type="match status" value="1"/>
</dbReference>
<keyword evidence="4" id="KW-0472">Membrane</keyword>
<dbReference type="CDD" id="cd19971">
    <property type="entry name" value="PBP1_ABC_sugar_binding-like"/>
    <property type="match status" value="1"/>
</dbReference>
<dbReference type="AlphaFoldDB" id="A0A9D1JDP2"/>
<keyword evidence="3" id="KW-0732">Signal</keyword>
<feature type="transmembrane region" description="Helical" evidence="4">
    <location>
        <begin position="12"/>
        <end position="30"/>
    </location>
</feature>
<evidence type="ECO:0000313" key="7">
    <source>
        <dbReference type="Proteomes" id="UP000824201"/>
    </source>
</evidence>
<keyword evidence="4" id="KW-1133">Transmembrane helix</keyword>
<dbReference type="PANTHER" id="PTHR46847">
    <property type="entry name" value="D-ALLOSE-BINDING PERIPLASMIC PROTEIN-RELATED"/>
    <property type="match status" value="1"/>
</dbReference>
<dbReference type="Proteomes" id="UP000824201">
    <property type="component" value="Unassembled WGS sequence"/>
</dbReference>
<dbReference type="GO" id="GO:0030246">
    <property type="term" value="F:carbohydrate binding"/>
    <property type="evidence" value="ECO:0007669"/>
    <property type="project" value="UniProtKB-ARBA"/>
</dbReference>
<proteinExistence type="inferred from homology"/>
<dbReference type="Pfam" id="PF13407">
    <property type="entry name" value="Peripla_BP_4"/>
    <property type="match status" value="1"/>
</dbReference>
<organism evidence="6 7">
    <name type="scientific">Candidatus Fimimorpha faecalis</name>
    <dbReference type="NCBI Taxonomy" id="2840824"/>
    <lineage>
        <taxon>Bacteria</taxon>
        <taxon>Bacillati</taxon>
        <taxon>Bacillota</taxon>
        <taxon>Clostridia</taxon>
        <taxon>Eubacteriales</taxon>
        <taxon>Candidatus Fimimorpha</taxon>
    </lineage>
</organism>
<evidence type="ECO:0000259" key="5">
    <source>
        <dbReference type="Pfam" id="PF13407"/>
    </source>
</evidence>
<evidence type="ECO:0000256" key="2">
    <source>
        <dbReference type="ARBA" id="ARBA00007639"/>
    </source>
</evidence>
<evidence type="ECO:0000256" key="3">
    <source>
        <dbReference type="ARBA" id="ARBA00022729"/>
    </source>
</evidence>
<sequence>MYKYRVKIIQAIVAILVFGVIITVFSLAFVNKKEQEKGLKFGATYMTMNNPFYEIMDDEIRSVLEARGDVLITRDPALSIEKQIDQVQEMINQNVAAIFINPVDWKAIEPALSEAAAEGIPVIAVDSDVYDDDKIACTVVSDNYQAGVQCAQHLLEHRDGGNILLLTHGSAKSGIDRIQGFKDVIQGNPNFHILSEEDCLGQLELAMPVVEQQLQQYPQIDVIMCLNDLAAMGAMAALEDAGMTGKVAVYGVDGSPDGKSMIQEHIMTATAAQFPRKLGREAAQAMYRILEKQTVESVIKVPTELVTIENLEIYGSDGWQ</sequence>
<evidence type="ECO:0000256" key="1">
    <source>
        <dbReference type="ARBA" id="ARBA00004196"/>
    </source>
</evidence>
<reference evidence="6" key="2">
    <citation type="journal article" date="2021" name="PeerJ">
        <title>Extensive microbial diversity within the chicken gut microbiome revealed by metagenomics and culture.</title>
        <authorList>
            <person name="Gilroy R."/>
            <person name="Ravi A."/>
            <person name="Getino M."/>
            <person name="Pursley I."/>
            <person name="Horton D.L."/>
            <person name="Alikhan N.F."/>
            <person name="Baker D."/>
            <person name="Gharbi K."/>
            <person name="Hall N."/>
            <person name="Watson M."/>
            <person name="Adriaenssens E.M."/>
            <person name="Foster-Nyarko E."/>
            <person name="Jarju S."/>
            <person name="Secka A."/>
            <person name="Antonio M."/>
            <person name="Oren A."/>
            <person name="Chaudhuri R.R."/>
            <person name="La Ragione R."/>
            <person name="Hildebrand F."/>
            <person name="Pallen M.J."/>
        </authorList>
    </citation>
    <scope>NUCLEOTIDE SEQUENCE</scope>
    <source>
        <strain evidence="6">ChiW13-3771</strain>
    </source>
</reference>
<dbReference type="Gene3D" id="3.40.50.2300">
    <property type="match status" value="2"/>
</dbReference>
<evidence type="ECO:0000256" key="4">
    <source>
        <dbReference type="SAM" id="Phobius"/>
    </source>
</evidence>
<gene>
    <name evidence="6" type="ORF">IAC96_09735</name>
</gene>
<dbReference type="InterPro" id="IPR028082">
    <property type="entry name" value="Peripla_BP_I"/>
</dbReference>
<dbReference type="GO" id="GO:0030313">
    <property type="term" value="C:cell envelope"/>
    <property type="evidence" value="ECO:0007669"/>
    <property type="project" value="UniProtKB-SubCell"/>
</dbReference>
<evidence type="ECO:0000313" key="6">
    <source>
        <dbReference type="EMBL" id="HIR89219.1"/>
    </source>
</evidence>
<keyword evidence="4" id="KW-0812">Transmembrane</keyword>
<dbReference type="InterPro" id="IPR025997">
    <property type="entry name" value="SBP_2_dom"/>
</dbReference>
<comment type="similarity">
    <text evidence="2">Belongs to the bacterial solute-binding protein 2 family.</text>
</comment>
<accession>A0A9D1JDP2</accession>
<comment type="caution">
    <text evidence="6">The sequence shown here is derived from an EMBL/GenBank/DDBJ whole genome shotgun (WGS) entry which is preliminary data.</text>
</comment>
<dbReference type="EMBL" id="DVHN01000125">
    <property type="protein sequence ID" value="HIR89219.1"/>
    <property type="molecule type" value="Genomic_DNA"/>
</dbReference>
<name>A0A9D1JDP2_9FIRM</name>
<feature type="domain" description="Periplasmic binding protein" evidence="5">
    <location>
        <begin position="46"/>
        <end position="293"/>
    </location>
</feature>
<reference evidence="6" key="1">
    <citation type="submission" date="2020-10" db="EMBL/GenBank/DDBJ databases">
        <authorList>
            <person name="Gilroy R."/>
        </authorList>
    </citation>
    <scope>NUCLEOTIDE SEQUENCE</scope>
    <source>
        <strain evidence="6">ChiW13-3771</strain>
    </source>
</reference>
<protein>
    <submittedName>
        <fullName evidence="6">Sugar ABC transporter substrate-binding protein</fullName>
    </submittedName>
</protein>
<comment type="subcellular location">
    <subcellularLocation>
        <location evidence="1">Cell envelope</location>
    </subcellularLocation>
</comment>